<feature type="region of interest" description="Disordered" evidence="1">
    <location>
        <begin position="1"/>
        <end position="47"/>
    </location>
</feature>
<feature type="transmembrane region" description="Helical" evidence="2">
    <location>
        <begin position="108"/>
        <end position="131"/>
    </location>
</feature>
<organism evidence="3 4">
    <name type="scientific">Nakamurella endophytica</name>
    <dbReference type="NCBI Taxonomy" id="1748367"/>
    <lineage>
        <taxon>Bacteria</taxon>
        <taxon>Bacillati</taxon>
        <taxon>Actinomycetota</taxon>
        <taxon>Actinomycetes</taxon>
        <taxon>Nakamurellales</taxon>
        <taxon>Nakamurellaceae</taxon>
        <taxon>Nakamurella</taxon>
    </lineage>
</organism>
<dbReference type="AlphaFoldDB" id="A0A917WG29"/>
<reference evidence="3" key="1">
    <citation type="journal article" date="2014" name="Int. J. Syst. Evol. Microbiol.">
        <title>Complete genome sequence of Corynebacterium casei LMG S-19264T (=DSM 44701T), isolated from a smear-ripened cheese.</title>
        <authorList>
            <consortium name="US DOE Joint Genome Institute (JGI-PGF)"/>
            <person name="Walter F."/>
            <person name="Albersmeier A."/>
            <person name="Kalinowski J."/>
            <person name="Ruckert C."/>
        </authorList>
    </citation>
    <scope>NUCLEOTIDE SEQUENCE</scope>
    <source>
        <strain evidence="3">CGMCC 4.7308</strain>
    </source>
</reference>
<sequence length="141" mass="14512">MTRPDVPGPASPMPSGAVPSGRGRRPSPDDTQPQPVVPSPPGPPEAVRRAAHELGRTLLVRGAVLAAVAVLLVVAAVLAYRHGVRDDTFPPYVAGTTGTTITRYSGPWIAGAGGALLVAGLLAVGAARDLLGWRRMVRASR</sequence>
<keyword evidence="4" id="KW-1185">Reference proteome</keyword>
<proteinExistence type="predicted"/>
<evidence type="ECO:0000256" key="1">
    <source>
        <dbReference type="SAM" id="MobiDB-lite"/>
    </source>
</evidence>
<keyword evidence="2" id="KW-0472">Membrane</keyword>
<comment type="caution">
    <text evidence="3">The sequence shown here is derived from an EMBL/GenBank/DDBJ whole genome shotgun (WGS) entry which is preliminary data.</text>
</comment>
<keyword evidence="2" id="KW-1133">Transmembrane helix</keyword>
<protein>
    <submittedName>
        <fullName evidence="3">Uncharacterized protein</fullName>
    </submittedName>
</protein>
<keyword evidence="2" id="KW-0812">Transmembrane</keyword>
<feature type="transmembrane region" description="Helical" evidence="2">
    <location>
        <begin position="58"/>
        <end position="80"/>
    </location>
</feature>
<evidence type="ECO:0000313" key="3">
    <source>
        <dbReference type="EMBL" id="GGM04047.1"/>
    </source>
</evidence>
<evidence type="ECO:0000256" key="2">
    <source>
        <dbReference type="SAM" id="Phobius"/>
    </source>
</evidence>
<evidence type="ECO:0000313" key="4">
    <source>
        <dbReference type="Proteomes" id="UP000655208"/>
    </source>
</evidence>
<dbReference type="Proteomes" id="UP000655208">
    <property type="component" value="Unassembled WGS sequence"/>
</dbReference>
<feature type="compositionally biased region" description="Pro residues" evidence="1">
    <location>
        <begin position="35"/>
        <end position="44"/>
    </location>
</feature>
<feature type="compositionally biased region" description="Pro residues" evidence="1">
    <location>
        <begin position="1"/>
        <end position="12"/>
    </location>
</feature>
<gene>
    <name evidence="3" type="ORF">GCM10011594_25310</name>
</gene>
<dbReference type="EMBL" id="BMNA01000004">
    <property type="protein sequence ID" value="GGM04047.1"/>
    <property type="molecule type" value="Genomic_DNA"/>
</dbReference>
<reference evidence="3" key="2">
    <citation type="submission" date="2020-09" db="EMBL/GenBank/DDBJ databases">
        <authorList>
            <person name="Sun Q."/>
            <person name="Zhou Y."/>
        </authorList>
    </citation>
    <scope>NUCLEOTIDE SEQUENCE</scope>
    <source>
        <strain evidence="3">CGMCC 4.7308</strain>
    </source>
</reference>
<name>A0A917WG29_9ACTN</name>
<accession>A0A917WG29</accession>